<sequence>MEINESLSGKQCFLAFHVRHATDVHIYIYYKITVLFEMSVETEEELLARIVAACNIVRMTPGLLDRVRKNFVRRCHVFITAGGCHCEQLLYLKVILVYNLRRRHFRAGVPYLKLIRLPYSIIPESLYHHHGNILYITPTDYCNGSSYQERSCSEFNSAEQSDGITVFRISTMTSLMLHRCHTGSISLQRSGEIRNTLLAIKITSYLFALILWGYMANLGFTPRQTTARRTSVTDSWIVRNYYPEGRVCESAVSLLLASVEVTSTGCETRFYIGISTLHLPHYYWLYEYFYYGTAIDVAQSADSLAADPGLGWIPLWKNCSGGEYRIRDHWLSTPTLYRLSYPGILPDTDTVTSTIDGSHSQIVWKERHVT</sequence>
<accession>A0ABQ8SGI6</accession>
<protein>
    <submittedName>
        <fullName evidence="2">Uncharacterized protein</fullName>
    </submittedName>
</protein>
<feature type="transmembrane region" description="Helical" evidence="1">
    <location>
        <begin position="196"/>
        <end position="215"/>
    </location>
</feature>
<evidence type="ECO:0000313" key="3">
    <source>
        <dbReference type="Proteomes" id="UP001148838"/>
    </source>
</evidence>
<keyword evidence="1" id="KW-0472">Membrane</keyword>
<keyword evidence="3" id="KW-1185">Reference proteome</keyword>
<organism evidence="2 3">
    <name type="scientific">Periplaneta americana</name>
    <name type="common">American cockroach</name>
    <name type="synonym">Blatta americana</name>
    <dbReference type="NCBI Taxonomy" id="6978"/>
    <lineage>
        <taxon>Eukaryota</taxon>
        <taxon>Metazoa</taxon>
        <taxon>Ecdysozoa</taxon>
        <taxon>Arthropoda</taxon>
        <taxon>Hexapoda</taxon>
        <taxon>Insecta</taxon>
        <taxon>Pterygota</taxon>
        <taxon>Neoptera</taxon>
        <taxon>Polyneoptera</taxon>
        <taxon>Dictyoptera</taxon>
        <taxon>Blattodea</taxon>
        <taxon>Blattoidea</taxon>
        <taxon>Blattidae</taxon>
        <taxon>Blattinae</taxon>
        <taxon>Periplaneta</taxon>
    </lineage>
</organism>
<gene>
    <name evidence="2" type="ORF">ANN_15251</name>
</gene>
<comment type="caution">
    <text evidence="2">The sequence shown here is derived from an EMBL/GenBank/DDBJ whole genome shotgun (WGS) entry which is preliminary data.</text>
</comment>
<keyword evidence="1" id="KW-1133">Transmembrane helix</keyword>
<name>A0ABQ8SGI6_PERAM</name>
<evidence type="ECO:0000256" key="1">
    <source>
        <dbReference type="SAM" id="Phobius"/>
    </source>
</evidence>
<dbReference type="EMBL" id="JAJSOF020000027">
    <property type="protein sequence ID" value="KAJ4432994.1"/>
    <property type="molecule type" value="Genomic_DNA"/>
</dbReference>
<proteinExistence type="predicted"/>
<evidence type="ECO:0000313" key="2">
    <source>
        <dbReference type="EMBL" id="KAJ4432994.1"/>
    </source>
</evidence>
<keyword evidence="1" id="KW-0812">Transmembrane</keyword>
<reference evidence="2 3" key="1">
    <citation type="journal article" date="2022" name="Allergy">
        <title>Genome assembly and annotation of Periplaneta americana reveal a comprehensive cockroach allergen profile.</title>
        <authorList>
            <person name="Wang L."/>
            <person name="Xiong Q."/>
            <person name="Saelim N."/>
            <person name="Wang L."/>
            <person name="Nong W."/>
            <person name="Wan A.T."/>
            <person name="Shi M."/>
            <person name="Liu X."/>
            <person name="Cao Q."/>
            <person name="Hui J.H.L."/>
            <person name="Sookrung N."/>
            <person name="Leung T.F."/>
            <person name="Tungtrongchitr A."/>
            <person name="Tsui S.K.W."/>
        </authorList>
    </citation>
    <scope>NUCLEOTIDE SEQUENCE [LARGE SCALE GENOMIC DNA]</scope>
    <source>
        <strain evidence="2">PWHHKU_190912</strain>
    </source>
</reference>
<dbReference type="Proteomes" id="UP001148838">
    <property type="component" value="Unassembled WGS sequence"/>
</dbReference>